<name>A0A1M4WJF8_9HYPH</name>
<dbReference type="SUPFAM" id="SSF53335">
    <property type="entry name" value="S-adenosyl-L-methionine-dependent methyltransferases"/>
    <property type="match status" value="1"/>
</dbReference>
<feature type="chain" id="PRO_5012657452" evidence="1">
    <location>
        <begin position="27"/>
        <end position="272"/>
    </location>
</feature>
<evidence type="ECO:0000256" key="1">
    <source>
        <dbReference type="SAM" id="SignalP"/>
    </source>
</evidence>
<protein>
    <submittedName>
        <fullName evidence="2">Predicted methyltransferase</fullName>
    </submittedName>
</protein>
<dbReference type="PIRSF" id="PIRSF031679">
    <property type="entry name" value="Mtase_Alr7345_prd"/>
    <property type="match status" value="1"/>
</dbReference>
<evidence type="ECO:0000313" key="3">
    <source>
        <dbReference type="Proteomes" id="UP000184485"/>
    </source>
</evidence>
<keyword evidence="2" id="KW-0489">Methyltransferase</keyword>
<keyword evidence="1" id="KW-0732">Signal</keyword>
<dbReference type="Gene3D" id="3.40.50.150">
    <property type="entry name" value="Vaccinia Virus protein VP39"/>
    <property type="match status" value="1"/>
</dbReference>
<dbReference type="GO" id="GO:0008168">
    <property type="term" value="F:methyltransferase activity"/>
    <property type="evidence" value="ECO:0007669"/>
    <property type="project" value="UniProtKB-KW"/>
</dbReference>
<dbReference type="STRING" id="1122133.SAMN02745157_0994"/>
<gene>
    <name evidence="2" type="ORF">SAMN02745157_0994</name>
</gene>
<proteinExistence type="predicted"/>
<dbReference type="Proteomes" id="UP000184485">
    <property type="component" value="Unassembled WGS sequence"/>
</dbReference>
<keyword evidence="2" id="KW-0808">Transferase</keyword>
<evidence type="ECO:0000313" key="2">
    <source>
        <dbReference type="EMBL" id="SHE81389.1"/>
    </source>
</evidence>
<feature type="signal peptide" evidence="1">
    <location>
        <begin position="1"/>
        <end position="26"/>
    </location>
</feature>
<dbReference type="OrthoDB" id="9342567at2"/>
<dbReference type="AlphaFoldDB" id="A0A1M4WJF8"/>
<dbReference type="EMBL" id="FQUP01000001">
    <property type="protein sequence ID" value="SHE81389.1"/>
    <property type="molecule type" value="Genomic_DNA"/>
</dbReference>
<organism evidence="2 3">
    <name type="scientific">Kaistia soli DSM 19436</name>
    <dbReference type="NCBI Taxonomy" id="1122133"/>
    <lineage>
        <taxon>Bacteria</taxon>
        <taxon>Pseudomonadati</taxon>
        <taxon>Pseudomonadota</taxon>
        <taxon>Alphaproteobacteria</taxon>
        <taxon>Hyphomicrobiales</taxon>
        <taxon>Kaistiaceae</taxon>
        <taxon>Kaistia</taxon>
    </lineage>
</organism>
<reference evidence="2 3" key="1">
    <citation type="submission" date="2016-11" db="EMBL/GenBank/DDBJ databases">
        <authorList>
            <person name="Jaros S."/>
            <person name="Januszkiewicz K."/>
            <person name="Wedrychowicz H."/>
        </authorList>
    </citation>
    <scope>NUCLEOTIDE SEQUENCE [LARGE SCALE GENOMIC DNA]</scope>
    <source>
        <strain evidence="2 3">DSM 19436</strain>
    </source>
</reference>
<sequence length="272" mass="29177">MSITRRLLPALAFALLIPVSAVPAKAADPALQALIDGPQRSEKNSARDKYRHPLEVLTFFGLTPDQTVVEILPGAGGYWTEILAPYLKANGHYIAANNEKASTSPDDQKDNAALAAKLAASPQNYDKVEVTEFGADRVAIAPPGSADLVVTFRNVHNWMADGETAGAFAAFYKALKPGGVLGIEEHRGDPSKPQDPLAKSGYVREDVIIGFAEAAGFRFAGSSEINANPKDTKDYPDGVWTLPPALLLKDVDRAHYLAIGESDRAILKFVKP</sequence>
<keyword evidence="3" id="KW-1185">Reference proteome</keyword>
<dbReference type="InterPro" id="IPR016980">
    <property type="entry name" value="S-AdoMet-dep_MeTrfase_Alr7345"/>
</dbReference>
<accession>A0A1M4WJF8</accession>
<dbReference type="GO" id="GO:0032259">
    <property type="term" value="P:methylation"/>
    <property type="evidence" value="ECO:0007669"/>
    <property type="project" value="UniProtKB-KW"/>
</dbReference>
<dbReference type="InterPro" id="IPR029063">
    <property type="entry name" value="SAM-dependent_MTases_sf"/>
</dbReference>